<name>A0A6A6R149_9PEZI</name>
<dbReference type="InterPro" id="IPR050815">
    <property type="entry name" value="TF_fung"/>
</dbReference>
<organism evidence="7 8">
    <name type="scientific">Lophium mytilinum</name>
    <dbReference type="NCBI Taxonomy" id="390894"/>
    <lineage>
        <taxon>Eukaryota</taxon>
        <taxon>Fungi</taxon>
        <taxon>Dikarya</taxon>
        <taxon>Ascomycota</taxon>
        <taxon>Pezizomycotina</taxon>
        <taxon>Dothideomycetes</taxon>
        <taxon>Pleosporomycetidae</taxon>
        <taxon>Mytilinidiales</taxon>
        <taxon>Mytilinidiaceae</taxon>
        <taxon>Lophium</taxon>
    </lineage>
</organism>
<dbReference type="Pfam" id="PF04082">
    <property type="entry name" value="Fungal_trans"/>
    <property type="match status" value="1"/>
</dbReference>
<evidence type="ECO:0000313" key="7">
    <source>
        <dbReference type="EMBL" id="KAF2498226.1"/>
    </source>
</evidence>
<dbReference type="CDD" id="cd00067">
    <property type="entry name" value="GAL4"/>
    <property type="match status" value="1"/>
</dbReference>
<dbReference type="InterPro" id="IPR001138">
    <property type="entry name" value="Zn2Cys6_DnaBD"/>
</dbReference>
<dbReference type="GO" id="GO:0005634">
    <property type="term" value="C:nucleus"/>
    <property type="evidence" value="ECO:0007669"/>
    <property type="project" value="UniProtKB-SubCell"/>
</dbReference>
<evidence type="ECO:0000256" key="2">
    <source>
        <dbReference type="ARBA" id="ARBA00022723"/>
    </source>
</evidence>
<proteinExistence type="predicted"/>
<sequence length="487" mass="54469">MRTPSSDSSLDQAQQVCTSCKARKRKCDKALPECSPCIKRSLKCEYLTPEQSRNSTSTPDQPWHGIVTGNDRADVQSLDFPTMLFLDPGILQHGQVSIPCAAAPVPAPILQVLGDMDEIRAAASKFFEHIHLWMPFISKKRFYELHLQSFQTQPDIALLLLSLKLITTLPPRSPRNPRTSLYYTAKHFYLEIEGSSIFSIPILQAGVLIALYELGHAIYPSAYLSIGACARYAHAHGINVVGTLNTRRVVTLVEAEERRRVWWAIVILDRFVSTSCPGRPFATADPSLSDLLPADDAAWDRGIVRSEDSFNLSSPMTAHMSKFALLCQAARLLGQVLRHVSSKSAIQDDVWMQLDRTLHSMLAASLDMDEPDYDQITALVALYMPSFYAADDTNRSQRARVVIQQINETVSTNLVEQKCFIGRDPESVSPWGLFFAYHLCGAHIRYGQGIPELVAILKETFRSIDSRWNAAGVYLQLLEARQVMNQS</sequence>
<dbReference type="OrthoDB" id="3862662at2759"/>
<evidence type="ECO:0000256" key="1">
    <source>
        <dbReference type="ARBA" id="ARBA00004123"/>
    </source>
</evidence>
<dbReference type="GO" id="GO:0006351">
    <property type="term" value="P:DNA-templated transcription"/>
    <property type="evidence" value="ECO:0007669"/>
    <property type="project" value="InterPro"/>
</dbReference>
<evidence type="ECO:0000256" key="5">
    <source>
        <dbReference type="ARBA" id="ARBA00023242"/>
    </source>
</evidence>
<evidence type="ECO:0000259" key="6">
    <source>
        <dbReference type="PROSITE" id="PS50048"/>
    </source>
</evidence>
<dbReference type="Pfam" id="PF00172">
    <property type="entry name" value="Zn_clus"/>
    <property type="match status" value="1"/>
</dbReference>
<dbReference type="AlphaFoldDB" id="A0A6A6R149"/>
<gene>
    <name evidence="7" type="ORF">BU16DRAFT_454955</name>
</gene>
<feature type="domain" description="Zn(2)-C6 fungal-type" evidence="6">
    <location>
        <begin position="16"/>
        <end position="46"/>
    </location>
</feature>
<comment type="subcellular location">
    <subcellularLocation>
        <location evidence="1">Nucleus</location>
    </subcellularLocation>
</comment>
<keyword evidence="5" id="KW-0539">Nucleus</keyword>
<dbReference type="PANTHER" id="PTHR47338:SF20">
    <property type="entry name" value="ZN(II)2CYS6 TRANSCRIPTION FACTOR (EUROFUNG)"/>
    <property type="match status" value="1"/>
</dbReference>
<reference evidence="7" key="1">
    <citation type="journal article" date="2020" name="Stud. Mycol.">
        <title>101 Dothideomycetes genomes: a test case for predicting lifestyles and emergence of pathogens.</title>
        <authorList>
            <person name="Haridas S."/>
            <person name="Albert R."/>
            <person name="Binder M."/>
            <person name="Bloem J."/>
            <person name="Labutti K."/>
            <person name="Salamov A."/>
            <person name="Andreopoulos B."/>
            <person name="Baker S."/>
            <person name="Barry K."/>
            <person name="Bills G."/>
            <person name="Bluhm B."/>
            <person name="Cannon C."/>
            <person name="Castanera R."/>
            <person name="Culley D."/>
            <person name="Daum C."/>
            <person name="Ezra D."/>
            <person name="Gonzalez J."/>
            <person name="Henrissat B."/>
            <person name="Kuo A."/>
            <person name="Liang C."/>
            <person name="Lipzen A."/>
            <person name="Lutzoni F."/>
            <person name="Magnuson J."/>
            <person name="Mondo S."/>
            <person name="Nolan M."/>
            <person name="Ohm R."/>
            <person name="Pangilinan J."/>
            <person name="Park H.-J."/>
            <person name="Ramirez L."/>
            <person name="Alfaro M."/>
            <person name="Sun H."/>
            <person name="Tritt A."/>
            <person name="Yoshinaga Y."/>
            <person name="Zwiers L.-H."/>
            <person name="Turgeon B."/>
            <person name="Goodwin S."/>
            <person name="Spatafora J."/>
            <person name="Crous P."/>
            <person name="Grigoriev I."/>
        </authorList>
    </citation>
    <scope>NUCLEOTIDE SEQUENCE</scope>
    <source>
        <strain evidence="7">CBS 269.34</strain>
    </source>
</reference>
<dbReference type="PROSITE" id="PS50048">
    <property type="entry name" value="ZN2_CY6_FUNGAL_2"/>
    <property type="match status" value="1"/>
</dbReference>
<keyword evidence="4" id="KW-0804">Transcription</keyword>
<dbReference type="InterPro" id="IPR007219">
    <property type="entry name" value="XnlR_reg_dom"/>
</dbReference>
<dbReference type="GO" id="GO:0000981">
    <property type="term" value="F:DNA-binding transcription factor activity, RNA polymerase II-specific"/>
    <property type="evidence" value="ECO:0007669"/>
    <property type="project" value="InterPro"/>
</dbReference>
<dbReference type="CDD" id="cd12148">
    <property type="entry name" value="fungal_TF_MHR"/>
    <property type="match status" value="1"/>
</dbReference>
<keyword evidence="2" id="KW-0479">Metal-binding</keyword>
<dbReference type="SMART" id="SM00906">
    <property type="entry name" value="Fungal_trans"/>
    <property type="match status" value="1"/>
</dbReference>
<dbReference type="Gene3D" id="4.10.240.10">
    <property type="entry name" value="Zn(2)-C6 fungal-type DNA-binding domain"/>
    <property type="match status" value="1"/>
</dbReference>
<dbReference type="Proteomes" id="UP000799750">
    <property type="component" value="Unassembled WGS sequence"/>
</dbReference>
<dbReference type="InterPro" id="IPR036864">
    <property type="entry name" value="Zn2-C6_fun-type_DNA-bd_sf"/>
</dbReference>
<evidence type="ECO:0000313" key="8">
    <source>
        <dbReference type="Proteomes" id="UP000799750"/>
    </source>
</evidence>
<dbReference type="EMBL" id="MU004185">
    <property type="protein sequence ID" value="KAF2498226.1"/>
    <property type="molecule type" value="Genomic_DNA"/>
</dbReference>
<protein>
    <submittedName>
        <fullName evidence="7">Putative fungal-specific transcription factor</fullName>
    </submittedName>
</protein>
<evidence type="ECO:0000256" key="4">
    <source>
        <dbReference type="ARBA" id="ARBA00023163"/>
    </source>
</evidence>
<dbReference type="SUPFAM" id="SSF57701">
    <property type="entry name" value="Zn2/Cys6 DNA-binding domain"/>
    <property type="match status" value="1"/>
</dbReference>
<keyword evidence="8" id="KW-1185">Reference proteome</keyword>
<dbReference type="PROSITE" id="PS00463">
    <property type="entry name" value="ZN2_CY6_FUNGAL_1"/>
    <property type="match status" value="1"/>
</dbReference>
<dbReference type="GO" id="GO:0008270">
    <property type="term" value="F:zinc ion binding"/>
    <property type="evidence" value="ECO:0007669"/>
    <property type="project" value="InterPro"/>
</dbReference>
<dbReference type="SMART" id="SM00066">
    <property type="entry name" value="GAL4"/>
    <property type="match status" value="1"/>
</dbReference>
<evidence type="ECO:0000256" key="3">
    <source>
        <dbReference type="ARBA" id="ARBA00023015"/>
    </source>
</evidence>
<keyword evidence="3" id="KW-0805">Transcription regulation</keyword>
<dbReference type="PANTHER" id="PTHR47338">
    <property type="entry name" value="ZN(II)2CYS6 TRANSCRIPTION FACTOR (EUROFUNG)-RELATED"/>
    <property type="match status" value="1"/>
</dbReference>
<accession>A0A6A6R149</accession>
<dbReference type="GO" id="GO:0003677">
    <property type="term" value="F:DNA binding"/>
    <property type="evidence" value="ECO:0007669"/>
    <property type="project" value="InterPro"/>
</dbReference>